<sequence>MAGFKTLAQLQYELMLFSRYHLRPHHNDEPLLERSAQVLLSRMEHVEPMTLKELSRALRLDASTIHRQTAALLRQGYLEYAQHQPGEVARRMAPTAEGLAMLDSTRGALREGIEKVVGRWPEEKGELFAALLREFNEGVEQLEGTSWPRTRA</sequence>
<evidence type="ECO:0000313" key="2">
    <source>
        <dbReference type="EMBL" id="MBB2996930.1"/>
    </source>
</evidence>
<dbReference type="GO" id="GO:0006355">
    <property type="term" value="P:regulation of DNA-templated transcription"/>
    <property type="evidence" value="ECO:0007669"/>
    <property type="project" value="InterPro"/>
</dbReference>
<dbReference type="GO" id="GO:0003677">
    <property type="term" value="F:DNA binding"/>
    <property type="evidence" value="ECO:0007669"/>
    <property type="project" value="UniProtKB-KW"/>
</dbReference>
<dbReference type="RefSeq" id="WP_183512501.1">
    <property type="nucleotide sequence ID" value="NZ_BAABGK010000096.1"/>
</dbReference>
<comment type="caution">
    <text evidence="2">The sequence shown here is derived from an EMBL/GenBank/DDBJ whole genome shotgun (WGS) entry which is preliminary data.</text>
</comment>
<evidence type="ECO:0000259" key="1">
    <source>
        <dbReference type="Pfam" id="PF09339"/>
    </source>
</evidence>
<dbReference type="SUPFAM" id="SSF46785">
    <property type="entry name" value="Winged helix' DNA-binding domain"/>
    <property type="match status" value="1"/>
</dbReference>
<dbReference type="EMBL" id="JACHVS010000002">
    <property type="protein sequence ID" value="MBB2996930.1"/>
    <property type="molecule type" value="Genomic_DNA"/>
</dbReference>
<dbReference type="Gene3D" id="1.10.10.10">
    <property type="entry name" value="Winged helix-like DNA-binding domain superfamily/Winged helix DNA-binding domain"/>
    <property type="match status" value="1"/>
</dbReference>
<organism evidence="2 3">
    <name type="scientific">Paeniglutamicibacter cryotolerans</name>
    <dbReference type="NCBI Taxonomy" id="670079"/>
    <lineage>
        <taxon>Bacteria</taxon>
        <taxon>Bacillati</taxon>
        <taxon>Actinomycetota</taxon>
        <taxon>Actinomycetes</taxon>
        <taxon>Micrococcales</taxon>
        <taxon>Micrococcaceae</taxon>
        <taxon>Paeniglutamicibacter</taxon>
    </lineage>
</organism>
<name>A0A839QME0_9MICC</name>
<dbReference type="InterPro" id="IPR005471">
    <property type="entry name" value="Tscrpt_reg_IclR_N"/>
</dbReference>
<accession>A0A839QME0</accession>
<dbReference type="AlphaFoldDB" id="A0A839QME0"/>
<keyword evidence="3" id="KW-1185">Reference proteome</keyword>
<dbReference type="Pfam" id="PF09339">
    <property type="entry name" value="HTH_IclR"/>
    <property type="match status" value="1"/>
</dbReference>
<reference evidence="2 3" key="1">
    <citation type="submission" date="2020-08" db="EMBL/GenBank/DDBJ databases">
        <title>Sequencing the genomes of 1000 actinobacteria strains.</title>
        <authorList>
            <person name="Klenk H.-P."/>
        </authorList>
    </citation>
    <scope>NUCLEOTIDE SEQUENCE [LARGE SCALE GENOMIC DNA]</scope>
    <source>
        <strain evidence="2 3">DSM 22826</strain>
    </source>
</reference>
<protein>
    <submittedName>
        <fullName evidence="2">DNA-binding MarR family transcriptional regulator</fullName>
    </submittedName>
</protein>
<feature type="domain" description="HTH iclR-type" evidence="1">
    <location>
        <begin position="32"/>
        <end position="80"/>
    </location>
</feature>
<dbReference type="InterPro" id="IPR036390">
    <property type="entry name" value="WH_DNA-bd_sf"/>
</dbReference>
<dbReference type="Proteomes" id="UP000523000">
    <property type="component" value="Unassembled WGS sequence"/>
</dbReference>
<gene>
    <name evidence="2" type="ORF">E9229_003177</name>
</gene>
<evidence type="ECO:0000313" key="3">
    <source>
        <dbReference type="Proteomes" id="UP000523000"/>
    </source>
</evidence>
<dbReference type="InterPro" id="IPR036388">
    <property type="entry name" value="WH-like_DNA-bd_sf"/>
</dbReference>
<keyword evidence="2" id="KW-0238">DNA-binding</keyword>
<proteinExistence type="predicted"/>